<proteinExistence type="inferred from homology"/>
<dbReference type="InterPro" id="IPR001478">
    <property type="entry name" value="PDZ"/>
</dbReference>
<evidence type="ECO:0000256" key="3">
    <source>
        <dbReference type="ARBA" id="ARBA00022801"/>
    </source>
</evidence>
<dbReference type="GO" id="GO:0006508">
    <property type="term" value="P:proteolysis"/>
    <property type="evidence" value="ECO:0007669"/>
    <property type="project" value="UniProtKB-KW"/>
</dbReference>
<dbReference type="Gene3D" id="2.40.10.10">
    <property type="entry name" value="Trypsin-like serine proteases"/>
    <property type="match status" value="2"/>
</dbReference>
<dbReference type="OrthoDB" id="73775at2"/>
<dbReference type="Gene3D" id="2.30.42.10">
    <property type="match status" value="1"/>
</dbReference>
<evidence type="ECO:0000313" key="8">
    <source>
        <dbReference type="Proteomes" id="UP000279275"/>
    </source>
</evidence>
<feature type="domain" description="PDZ" evidence="6">
    <location>
        <begin position="297"/>
        <end position="368"/>
    </location>
</feature>
<evidence type="ECO:0000256" key="4">
    <source>
        <dbReference type="SAM" id="MobiDB-lite"/>
    </source>
</evidence>
<dbReference type="GO" id="GO:0004252">
    <property type="term" value="F:serine-type endopeptidase activity"/>
    <property type="evidence" value="ECO:0007669"/>
    <property type="project" value="InterPro"/>
</dbReference>
<feature type="region of interest" description="Disordered" evidence="4">
    <location>
        <begin position="47"/>
        <end position="68"/>
    </location>
</feature>
<dbReference type="SUPFAM" id="SSF50494">
    <property type="entry name" value="Trypsin-like serine proteases"/>
    <property type="match status" value="1"/>
</dbReference>
<keyword evidence="5" id="KW-1133">Transmembrane helix</keyword>
<evidence type="ECO:0000313" key="7">
    <source>
        <dbReference type="EMBL" id="RMI35747.1"/>
    </source>
</evidence>
<dbReference type="AlphaFoldDB" id="A0A3M2LDX6"/>
<dbReference type="InterPro" id="IPR051201">
    <property type="entry name" value="Chloro_Bact_Ser_Proteases"/>
</dbReference>
<dbReference type="EMBL" id="RFFH01000001">
    <property type="protein sequence ID" value="RMI35747.1"/>
    <property type="molecule type" value="Genomic_DNA"/>
</dbReference>
<dbReference type="Proteomes" id="UP000279275">
    <property type="component" value="Unassembled WGS sequence"/>
</dbReference>
<name>A0A3M2LDX6_9NOCA</name>
<evidence type="ECO:0000256" key="5">
    <source>
        <dbReference type="SAM" id="Phobius"/>
    </source>
</evidence>
<accession>A0A3M2LDX6</accession>
<dbReference type="InterPro" id="IPR009003">
    <property type="entry name" value="Peptidase_S1_PA"/>
</dbReference>
<sequence>MPQYIPPQYPPAPAAPRHGRTFGILAAVVAVVATAIGVGAATLGHQQSDIAGPGTAGSVRPVDSQTAPQSLDEAVRRVVPGIVLINTEILGFDNRSGEFGNTGEGAGTGIVLSADGNILTNNHVVEGSRDISVTDVGNGRTYKGTVTGYDRTDDLAVVHLTGASGLAVAPLGNSDDVGPGDSIVGVGNAGGNGSPVAAPGTVTATGKSITASDESGAAEQLTGLIQVAADIQPGDSGGPLVDKNGQVVGIDTAASQGFKMGTGGGEGFAIPINKGVKIAQQIQAGTASNTVHIGPTAALSISVTSAHGTGALVNLVDGNGPAAAAGLQKGDVITGVDNTLIDSPTSLTSTMDQHHPGDTVTLHWNSRLGGPRTAQITLQEGPIG</sequence>
<keyword evidence="5" id="KW-0812">Transmembrane</keyword>
<comment type="similarity">
    <text evidence="1">Belongs to the peptidase S1C family.</text>
</comment>
<keyword evidence="2" id="KW-0645">Protease</keyword>
<keyword evidence="8" id="KW-1185">Reference proteome</keyword>
<dbReference type="Pfam" id="PF13180">
    <property type="entry name" value="PDZ_2"/>
    <property type="match status" value="1"/>
</dbReference>
<feature type="transmembrane region" description="Helical" evidence="5">
    <location>
        <begin position="21"/>
        <end position="43"/>
    </location>
</feature>
<dbReference type="Pfam" id="PF13365">
    <property type="entry name" value="Trypsin_2"/>
    <property type="match status" value="1"/>
</dbReference>
<keyword evidence="3" id="KW-0378">Hydrolase</keyword>
<evidence type="ECO:0000256" key="1">
    <source>
        <dbReference type="ARBA" id="ARBA00010541"/>
    </source>
</evidence>
<comment type="caution">
    <text evidence="7">The sequence shown here is derived from an EMBL/GenBank/DDBJ whole genome shotgun (WGS) entry which is preliminary data.</text>
</comment>
<gene>
    <name evidence="7" type="ORF">EBN03_01630</name>
</gene>
<evidence type="ECO:0000259" key="6">
    <source>
        <dbReference type="SMART" id="SM00228"/>
    </source>
</evidence>
<reference evidence="7 8" key="1">
    <citation type="submission" date="2018-10" db="EMBL/GenBank/DDBJ databases">
        <title>Isolation from cow dung.</title>
        <authorList>
            <person name="Ling L."/>
        </authorList>
    </citation>
    <scope>NUCLEOTIDE SEQUENCE [LARGE SCALE GENOMIC DNA]</scope>
    <source>
        <strain evidence="7 8">NEAU-LL90</strain>
    </source>
</reference>
<dbReference type="InterPro" id="IPR036034">
    <property type="entry name" value="PDZ_sf"/>
</dbReference>
<dbReference type="InterPro" id="IPR043504">
    <property type="entry name" value="Peptidase_S1_PA_chymotrypsin"/>
</dbReference>
<dbReference type="PANTHER" id="PTHR43343:SF3">
    <property type="entry name" value="PROTEASE DO-LIKE 8, CHLOROPLASTIC"/>
    <property type="match status" value="1"/>
</dbReference>
<protein>
    <submittedName>
        <fullName evidence="7">PDZ domain-containing protein</fullName>
    </submittedName>
</protein>
<dbReference type="PRINTS" id="PR00834">
    <property type="entry name" value="PROTEASES2C"/>
</dbReference>
<dbReference type="PANTHER" id="PTHR43343">
    <property type="entry name" value="PEPTIDASE S12"/>
    <property type="match status" value="1"/>
</dbReference>
<dbReference type="SMART" id="SM00228">
    <property type="entry name" value="PDZ"/>
    <property type="match status" value="1"/>
</dbReference>
<dbReference type="InterPro" id="IPR001940">
    <property type="entry name" value="Peptidase_S1C"/>
</dbReference>
<organism evidence="7 8">
    <name type="scientific">Nocardia stercoris</name>
    <dbReference type="NCBI Taxonomy" id="2483361"/>
    <lineage>
        <taxon>Bacteria</taxon>
        <taxon>Bacillati</taxon>
        <taxon>Actinomycetota</taxon>
        <taxon>Actinomycetes</taxon>
        <taxon>Mycobacteriales</taxon>
        <taxon>Nocardiaceae</taxon>
        <taxon>Nocardia</taxon>
    </lineage>
</organism>
<evidence type="ECO:0000256" key="2">
    <source>
        <dbReference type="ARBA" id="ARBA00022670"/>
    </source>
</evidence>
<dbReference type="SUPFAM" id="SSF50156">
    <property type="entry name" value="PDZ domain-like"/>
    <property type="match status" value="1"/>
</dbReference>
<keyword evidence="5" id="KW-0472">Membrane</keyword>